<keyword evidence="7" id="KW-1133">Transmembrane helix</keyword>
<gene>
    <name evidence="9" type="ORF">MNBD_NITROSPIRAE02-541</name>
</gene>
<dbReference type="AlphaFoldDB" id="A0A3B1CYB2"/>
<dbReference type="SMART" id="SM00228">
    <property type="entry name" value="PDZ"/>
    <property type="match status" value="2"/>
</dbReference>
<accession>A0A3B1CYB2</accession>
<dbReference type="PANTHER" id="PTHR22939">
    <property type="entry name" value="SERINE PROTEASE FAMILY S1C HTRA-RELATED"/>
    <property type="match status" value="1"/>
</dbReference>
<evidence type="ECO:0000256" key="1">
    <source>
        <dbReference type="ARBA" id="ARBA00010541"/>
    </source>
</evidence>
<dbReference type="Gene3D" id="2.40.10.120">
    <property type="match status" value="1"/>
</dbReference>
<dbReference type="SUPFAM" id="SSF50494">
    <property type="entry name" value="Trypsin-like serine proteases"/>
    <property type="match status" value="1"/>
</dbReference>
<evidence type="ECO:0000256" key="2">
    <source>
        <dbReference type="ARBA" id="ARBA00022670"/>
    </source>
</evidence>
<proteinExistence type="inferred from homology"/>
<feature type="transmembrane region" description="Helical" evidence="7">
    <location>
        <begin position="12"/>
        <end position="33"/>
    </location>
</feature>
<dbReference type="SUPFAM" id="SSF50156">
    <property type="entry name" value="PDZ domain-like"/>
    <property type="match status" value="2"/>
</dbReference>
<keyword evidence="6" id="KW-0720">Serine protease</keyword>
<evidence type="ECO:0000256" key="7">
    <source>
        <dbReference type="SAM" id="Phobius"/>
    </source>
</evidence>
<organism evidence="9">
    <name type="scientific">hydrothermal vent metagenome</name>
    <dbReference type="NCBI Taxonomy" id="652676"/>
    <lineage>
        <taxon>unclassified sequences</taxon>
        <taxon>metagenomes</taxon>
        <taxon>ecological metagenomes</taxon>
    </lineage>
</organism>
<keyword evidence="7" id="KW-0472">Membrane</keyword>
<dbReference type="Pfam" id="PF13180">
    <property type="entry name" value="PDZ_2"/>
    <property type="match status" value="2"/>
</dbReference>
<evidence type="ECO:0000256" key="6">
    <source>
        <dbReference type="ARBA" id="ARBA00022825"/>
    </source>
</evidence>
<name>A0A3B1CYB2_9ZZZZ</name>
<evidence type="ECO:0000256" key="4">
    <source>
        <dbReference type="ARBA" id="ARBA00022737"/>
    </source>
</evidence>
<feature type="domain" description="PDZ" evidence="8">
    <location>
        <begin position="404"/>
        <end position="453"/>
    </location>
</feature>
<evidence type="ECO:0000313" key="9">
    <source>
        <dbReference type="EMBL" id="VAX31531.1"/>
    </source>
</evidence>
<comment type="similarity">
    <text evidence="1">Belongs to the peptidase S1C family.</text>
</comment>
<keyword evidence="3" id="KW-0732">Signal</keyword>
<dbReference type="Gene3D" id="2.30.42.10">
    <property type="match status" value="2"/>
</dbReference>
<dbReference type="PRINTS" id="PR00834">
    <property type="entry name" value="PROTEASES2C"/>
</dbReference>
<dbReference type="NCBIfam" id="TIGR02037">
    <property type="entry name" value="degP_htrA_DO"/>
    <property type="match status" value="1"/>
</dbReference>
<dbReference type="CDD" id="cd10839">
    <property type="entry name" value="cpPDZ1_DegP-like"/>
    <property type="match status" value="1"/>
</dbReference>
<reference evidence="9" key="1">
    <citation type="submission" date="2018-06" db="EMBL/GenBank/DDBJ databases">
        <authorList>
            <person name="Zhirakovskaya E."/>
        </authorList>
    </citation>
    <scope>NUCLEOTIDE SEQUENCE</scope>
</reference>
<dbReference type="EMBL" id="UOGH01000207">
    <property type="protein sequence ID" value="VAX31531.1"/>
    <property type="molecule type" value="Genomic_DNA"/>
</dbReference>
<protein>
    <submittedName>
        <fullName evidence="9">HtrA protease/chaperone protein</fullName>
    </submittedName>
</protein>
<dbReference type="InterPro" id="IPR036034">
    <property type="entry name" value="PDZ_sf"/>
</dbReference>
<keyword evidence="2 9" id="KW-0645">Protease</keyword>
<sequence>MTIIIKVMKKKILFGLLTLLIGFLIGGLTYYSIYERVKIPQRTVYPLPRLSEKVVDTSRAFAEIVEAVSPSVVNISTKKTVRRERPALFNDPFFDFINPFQELPRKWKEQSLGSGVIVSDDGYIITNNHVVEQADEIKVTLYDRRTLTGKVVGADPKTDLALVKINVQGLPSVPWGDSERLKVGEFVLAIGNPFGLSHTVTMGIVSAVGRANVGIADYEDFIQTDAAINPGNSGGPLVNIQGELVGINTAIFSRSGGYQGIGFAVPSNMVRSVMEQLRKEGKVVRGWLGVTIQDMTPELAEKFGLKTTAGALVSDVFKDSPAQKAGIKRGDVIIRYNGKAITSVSTLRNMVARSKVGSEVEITVVRNSTQNKIRVVVNELPTEFSEVSSSIPEEKPEEVKALAGITITELTGSIAKQLGIDQSEKGVVVLDVETGSAAQEAGIKKGDVIQEIDRKRIYSIDDWKKIVSGIKPEEMVVMFLNRGGRKFYVALKP</sequence>
<dbReference type="GO" id="GO:0004252">
    <property type="term" value="F:serine-type endopeptidase activity"/>
    <property type="evidence" value="ECO:0007669"/>
    <property type="project" value="InterPro"/>
</dbReference>
<keyword evidence="7" id="KW-0812">Transmembrane</keyword>
<dbReference type="FunFam" id="2.30.42.10:FF:000037">
    <property type="entry name" value="Periplasmic serine endoprotease DegP-like"/>
    <property type="match status" value="1"/>
</dbReference>
<evidence type="ECO:0000256" key="5">
    <source>
        <dbReference type="ARBA" id="ARBA00022801"/>
    </source>
</evidence>
<dbReference type="InterPro" id="IPR009003">
    <property type="entry name" value="Peptidase_S1_PA"/>
</dbReference>
<dbReference type="GO" id="GO:0006508">
    <property type="term" value="P:proteolysis"/>
    <property type="evidence" value="ECO:0007669"/>
    <property type="project" value="UniProtKB-KW"/>
</dbReference>
<dbReference type="InterPro" id="IPR001940">
    <property type="entry name" value="Peptidase_S1C"/>
</dbReference>
<feature type="domain" description="PDZ" evidence="8">
    <location>
        <begin position="272"/>
        <end position="368"/>
    </location>
</feature>
<dbReference type="InterPro" id="IPR011782">
    <property type="entry name" value="Pept_S1C_Do"/>
</dbReference>
<dbReference type="InterPro" id="IPR001478">
    <property type="entry name" value="PDZ"/>
</dbReference>
<evidence type="ECO:0000259" key="8">
    <source>
        <dbReference type="PROSITE" id="PS50106"/>
    </source>
</evidence>
<dbReference type="Pfam" id="PF13365">
    <property type="entry name" value="Trypsin_2"/>
    <property type="match status" value="1"/>
</dbReference>
<dbReference type="PROSITE" id="PS50106">
    <property type="entry name" value="PDZ"/>
    <property type="match status" value="2"/>
</dbReference>
<evidence type="ECO:0000256" key="3">
    <source>
        <dbReference type="ARBA" id="ARBA00022729"/>
    </source>
</evidence>
<keyword evidence="5" id="KW-0378">Hydrolase</keyword>
<dbReference type="CDD" id="cd06779">
    <property type="entry name" value="cpPDZ_Deg_HtrA-like"/>
    <property type="match status" value="1"/>
</dbReference>
<keyword evidence="4" id="KW-0677">Repeat</keyword>
<dbReference type="PANTHER" id="PTHR22939:SF129">
    <property type="entry name" value="SERINE PROTEASE HTRA2, MITOCHONDRIAL"/>
    <property type="match status" value="1"/>
</dbReference>